<feature type="domain" description="NmrA-like" evidence="2">
    <location>
        <begin position="3"/>
        <end position="277"/>
    </location>
</feature>
<dbReference type="InterPro" id="IPR036291">
    <property type="entry name" value="NAD(P)-bd_dom_sf"/>
</dbReference>
<accession>A0A1W5CXX1</accession>
<dbReference type="Proteomes" id="UP000192927">
    <property type="component" value="Unassembled WGS sequence"/>
</dbReference>
<proteinExistence type="predicted"/>
<dbReference type="SUPFAM" id="SSF51735">
    <property type="entry name" value="NAD(P)-binding Rossmann-fold domains"/>
    <property type="match status" value="1"/>
</dbReference>
<feature type="region of interest" description="Disordered" evidence="1">
    <location>
        <begin position="320"/>
        <end position="343"/>
    </location>
</feature>
<organism evidence="3 4">
    <name type="scientific">Lasallia pustulata</name>
    <dbReference type="NCBI Taxonomy" id="136370"/>
    <lineage>
        <taxon>Eukaryota</taxon>
        <taxon>Fungi</taxon>
        <taxon>Dikarya</taxon>
        <taxon>Ascomycota</taxon>
        <taxon>Pezizomycotina</taxon>
        <taxon>Lecanoromycetes</taxon>
        <taxon>OSLEUM clade</taxon>
        <taxon>Umbilicariomycetidae</taxon>
        <taxon>Umbilicariales</taxon>
        <taxon>Umbilicariaceae</taxon>
        <taxon>Lasallia</taxon>
    </lineage>
</organism>
<evidence type="ECO:0000256" key="1">
    <source>
        <dbReference type="SAM" id="MobiDB-lite"/>
    </source>
</evidence>
<reference evidence="4" key="1">
    <citation type="submission" date="2017-03" db="EMBL/GenBank/DDBJ databases">
        <authorList>
            <person name="Sharma R."/>
            <person name="Thines M."/>
        </authorList>
    </citation>
    <scope>NUCLEOTIDE SEQUENCE [LARGE SCALE GENOMIC DNA]</scope>
</reference>
<dbReference type="Gene3D" id="3.90.25.10">
    <property type="entry name" value="UDP-galactose 4-epimerase, domain 1"/>
    <property type="match status" value="1"/>
</dbReference>
<dbReference type="InterPro" id="IPR051604">
    <property type="entry name" value="Ergot_Alk_Oxidoreductase"/>
</dbReference>
<sequence>MTKRNICITAADGQTGHLIAELLLTDDHFKKHFDTVTCLALDPSKCKDLEKLGAHVVAHEPGRVSKMANVLKKMGVDAIMVIPPTHVDKFDITHELITATKKAGVPNVCFLSSAGCDLADPQKQPRLREFIDLEQLILAAKGNASTAAGHSPVVIRAGVYAENVLLYAKHMREEHTFPAPLGEDHKFAPIALGDVAQVAAHVLSGKGKHGFSDKHRGQLIVLTGPMLATGDELATAASQALGVEIKYENISKREAKRMLKSQSALDQSEMEYLLEYYALVREGKTNYISTLAFHDTTQMHPQEPVEFFKVYKGEFAGNGAVKHKQQGNGNGDEQRSKKRKTGK</sequence>
<evidence type="ECO:0000259" key="2">
    <source>
        <dbReference type="Pfam" id="PF05368"/>
    </source>
</evidence>
<dbReference type="InterPro" id="IPR008030">
    <property type="entry name" value="NmrA-like"/>
</dbReference>
<dbReference type="PANTHER" id="PTHR43162:SF1">
    <property type="entry name" value="PRESTALK A DIFFERENTIATION PROTEIN A"/>
    <property type="match status" value="1"/>
</dbReference>
<evidence type="ECO:0000313" key="4">
    <source>
        <dbReference type="Proteomes" id="UP000192927"/>
    </source>
</evidence>
<dbReference type="EMBL" id="FWEW01000770">
    <property type="protein sequence ID" value="SLM35640.1"/>
    <property type="molecule type" value="Genomic_DNA"/>
</dbReference>
<dbReference type="AlphaFoldDB" id="A0A1W5CXX1"/>
<dbReference type="PANTHER" id="PTHR43162">
    <property type="match status" value="1"/>
</dbReference>
<protein>
    <submittedName>
        <fullName evidence="3">NAD(P)-binding domain</fullName>
    </submittedName>
</protein>
<name>A0A1W5CXX1_9LECA</name>
<dbReference type="Pfam" id="PF05368">
    <property type="entry name" value="NmrA"/>
    <property type="match status" value="1"/>
</dbReference>
<evidence type="ECO:0000313" key="3">
    <source>
        <dbReference type="EMBL" id="SLM35640.1"/>
    </source>
</evidence>
<keyword evidence="4" id="KW-1185">Reference proteome</keyword>
<dbReference type="Gene3D" id="3.40.50.720">
    <property type="entry name" value="NAD(P)-binding Rossmann-like Domain"/>
    <property type="match status" value="1"/>
</dbReference>